<keyword evidence="5" id="KW-1185">Reference proteome</keyword>
<feature type="signal peptide" evidence="2">
    <location>
        <begin position="1"/>
        <end position="22"/>
    </location>
</feature>
<dbReference type="EMBL" id="FOBS01000036">
    <property type="protein sequence ID" value="SEM70257.1"/>
    <property type="molecule type" value="Genomic_DNA"/>
</dbReference>
<dbReference type="SMART" id="SM00093">
    <property type="entry name" value="SERPIN"/>
    <property type="match status" value="1"/>
</dbReference>
<dbReference type="OrthoDB" id="9764871at2"/>
<gene>
    <name evidence="4" type="ORF">SAMN04489760_13614</name>
</gene>
<comment type="similarity">
    <text evidence="1">Belongs to the serpin family.</text>
</comment>
<reference evidence="4 5" key="1">
    <citation type="submission" date="2016-10" db="EMBL/GenBank/DDBJ databases">
        <authorList>
            <person name="de Groot N.N."/>
        </authorList>
    </citation>
    <scope>NUCLEOTIDE SEQUENCE [LARGE SCALE GENOMIC DNA]</scope>
    <source>
        <strain evidence="4 5">DSM 8423</strain>
    </source>
</reference>
<accession>A0A1H8AL45</accession>
<dbReference type="InterPro" id="IPR042178">
    <property type="entry name" value="Serpin_sf_1"/>
</dbReference>
<dbReference type="PANTHER" id="PTHR11461:SF211">
    <property type="entry name" value="GH10112P-RELATED"/>
    <property type="match status" value="1"/>
</dbReference>
<dbReference type="RefSeq" id="WP_093884653.1">
    <property type="nucleotide sequence ID" value="NZ_FOBS01000036.1"/>
</dbReference>
<proteinExistence type="inferred from homology"/>
<dbReference type="PANTHER" id="PTHR11461">
    <property type="entry name" value="SERINE PROTEASE INHIBITOR, SERPIN"/>
    <property type="match status" value="1"/>
</dbReference>
<dbReference type="Proteomes" id="UP000198744">
    <property type="component" value="Unassembled WGS sequence"/>
</dbReference>
<evidence type="ECO:0000313" key="5">
    <source>
        <dbReference type="Proteomes" id="UP000198744"/>
    </source>
</evidence>
<evidence type="ECO:0000313" key="4">
    <source>
        <dbReference type="EMBL" id="SEM70257.1"/>
    </source>
</evidence>
<evidence type="ECO:0000256" key="2">
    <source>
        <dbReference type="SAM" id="SignalP"/>
    </source>
</evidence>
<dbReference type="Gene3D" id="2.30.39.10">
    <property type="entry name" value="Alpha-1-antitrypsin, domain 1"/>
    <property type="match status" value="1"/>
</dbReference>
<dbReference type="Gene3D" id="3.30.497.10">
    <property type="entry name" value="Antithrombin, subunit I, domain 2"/>
    <property type="match status" value="1"/>
</dbReference>
<evidence type="ECO:0000256" key="1">
    <source>
        <dbReference type="RuleBase" id="RU000411"/>
    </source>
</evidence>
<feature type="chain" id="PRO_5011434424" evidence="2">
    <location>
        <begin position="23"/>
        <end position="403"/>
    </location>
</feature>
<dbReference type="STRING" id="43775.SAMN04489760_13614"/>
<sequence length="403" mass="44289">MRKIRKTFLALLLFMAVLVVHTATSMASAAAEGAPMETLVAGNSSFALNLYGQLRSTEGNLFFSPFSISSALGMTYAGARQNTAKEMGEALYFQIGQGQLPSAFKRLNHELAANACQADQKLKIANGLCLTGGEVSSEFKALLKDNYDAELFSGGVDRINGWVKEKTEGKIEKILEGLESNSVCVLLNAIYFKGQWESQFKTRDTHDAPFQVSPGREVTVPFMFQKSNYQILKKPDFQAASLPYKGKLLSMVILLPNKADGLGNLESQLTRDNLQQWLAELKAAPAEKTELYLPKFKLETGYDLVPPCQALGMKDAFDDSGKADFSGMGWRKGELWISQIKHKAFVEVNEEGTEAAAATVVAMVAMALREPPVFRADHPFLFLIRDNSTGSILFLGRMVNPKS</sequence>
<dbReference type="SUPFAM" id="SSF56574">
    <property type="entry name" value="Serpins"/>
    <property type="match status" value="1"/>
</dbReference>
<dbReference type="AlphaFoldDB" id="A0A1H8AL45"/>
<feature type="domain" description="Serpin" evidence="3">
    <location>
        <begin position="48"/>
        <end position="401"/>
    </location>
</feature>
<dbReference type="GO" id="GO:0005615">
    <property type="term" value="C:extracellular space"/>
    <property type="evidence" value="ECO:0007669"/>
    <property type="project" value="InterPro"/>
</dbReference>
<organism evidence="4 5">
    <name type="scientific">Syntrophus gentianae</name>
    <dbReference type="NCBI Taxonomy" id="43775"/>
    <lineage>
        <taxon>Bacteria</taxon>
        <taxon>Pseudomonadati</taxon>
        <taxon>Thermodesulfobacteriota</taxon>
        <taxon>Syntrophia</taxon>
        <taxon>Syntrophales</taxon>
        <taxon>Syntrophaceae</taxon>
        <taxon>Syntrophus</taxon>
    </lineage>
</organism>
<evidence type="ECO:0000259" key="3">
    <source>
        <dbReference type="SMART" id="SM00093"/>
    </source>
</evidence>
<dbReference type="InterPro" id="IPR023796">
    <property type="entry name" value="Serpin_dom"/>
</dbReference>
<dbReference type="Pfam" id="PF00079">
    <property type="entry name" value="Serpin"/>
    <property type="match status" value="1"/>
</dbReference>
<dbReference type="InterPro" id="IPR023795">
    <property type="entry name" value="Serpin_CS"/>
</dbReference>
<dbReference type="InterPro" id="IPR000215">
    <property type="entry name" value="Serpin_fam"/>
</dbReference>
<dbReference type="PROSITE" id="PS00284">
    <property type="entry name" value="SERPIN"/>
    <property type="match status" value="1"/>
</dbReference>
<dbReference type="CDD" id="cd19593">
    <property type="entry name" value="serpin_bacteria_crustaceans"/>
    <property type="match status" value="1"/>
</dbReference>
<name>A0A1H8AL45_9BACT</name>
<protein>
    <submittedName>
        <fullName evidence="4">Serpin B</fullName>
    </submittedName>
</protein>
<dbReference type="InterPro" id="IPR036186">
    <property type="entry name" value="Serpin_sf"/>
</dbReference>
<dbReference type="InterPro" id="IPR042185">
    <property type="entry name" value="Serpin_sf_2"/>
</dbReference>
<dbReference type="GO" id="GO:0004867">
    <property type="term" value="F:serine-type endopeptidase inhibitor activity"/>
    <property type="evidence" value="ECO:0007669"/>
    <property type="project" value="InterPro"/>
</dbReference>
<keyword evidence="2" id="KW-0732">Signal</keyword>